<organism evidence="2 3">
    <name type="scientific">Symbiodinium pilosum</name>
    <name type="common">Dinoflagellate</name>
    <dbReference type="NCBI Taxonomy" id="2952"/>
    <lineage>
        <taxon>Eukaryota</taxon>
        <taxon>Sar</taxon>
        <taxon>Alveolata</taxon>
        <taxon>Dinophyceae</taxon>
        <taxon>Suessiales</taxon>
        <taxon>Symbiodiniaceae</taxon>
        <taxon>Symbiodinium</taxon>
    </lineage>
</organism>
<gene>
    <name evidence="2" type="ORF">SPIL2461_LOCUS20588</name>
</gene>
<dbReference type="Proteomes" id="UP000649617">
    <property type="component" value="Unassembled WGS sequence"/>
</dbReference>
<sequence length="120" mass="13339">MADQLTDIDGNPRELEPGEKPLELSAGCKDFVEVNKACDSEIEQFCQGMYYHGDTMTCLTQWTSPSDLSSSCTAALPKQAGEGLDRVTWDYIGVISGLYRGIYRDLGKGRRQRLKLKLSV</sequence>
<evidence type="ECO:0000313" key="2">
    <source>
        <dbReference type="EMBL" id="CAE7721828.1"/>
    </source>
</evidence>
<reference evidence="2" key="1">
    <citation type="submission" date="2021-02" db="EMBL/GenBank/DDBJ databases">
        <authorList>
            <person name="Dougan E. K."/>
            <person name="Rhodes N."/>
            <person name="Thang M."/>
            <person name="Chan C."/>
        </authorList>
    </citation>
    <scope>NUCLEOTIDE SEQUENCE</scope>
</reference>
<evidence type="ECO:0000313" key="3">
    <source>
        <dbReference type="Proteomes" id="UP000649617"/>
    </source>
</evidence>
<proteinExistence type="predicted"/>
<name>A0A812X3E8_SYMPI</name>
<dbReference type="AlphaFoldDB" id="A0A812X3E8"/>
<dbReference type="OrthoDB" id="443495at2759"/>
<protein>
    <submittedName>
        <fullName evidence="2">Uncharacterized protein</fullName>
    </submittedName>
</protein>
<keyword evidence="3" id="KW-1185">Reference proteome</keyword>
<evidence type="ECO:0000256" key="1">
    <source>
        <dbReference type="SAM" id="MobiDB-lite"/>
    </source>
</evidence>
<comment type="caution">
    <text evidence="2">The sequence shown here is derived from an EMBL/GenBank/DDBJ whole genome shotgun (WGS) entry which is preliminary data.</text>
</comment>
<feature type="region of interest" description="Disordered" evidence="1">
    <location>
        <begin position="1"/>
        <end position="21"/>
    </location>
</feature>
<dbReference type="EMBL" id="CAJNIZ010045495">
    <property type="protein sequence ID" value="CAE7721828.1"/>
    <property type="molecule type" value="Genomic_DNA"/>
</dbReference>
<accession>A0A812X3E8</accession>
<feature type="compositionally biased region" description="Basic and acidic residues" evidence="1">
    <location>
        <begin position="10"/>
        <end position="21"/>
    </location>
</feature>